<accession>A0AA51NBU8</accession>
<evidence type="ECO:0000259" key="1">
    <source>
        <dbReference type="PROSITE" id="PS50053"/>
    </source>
</evidence>
<sequence>MNKTQLITLTFRIGSETENITNVNLNQPLSVSVKKALKNHGREIGDWIVTFNGNQLDTSKKVEELGLANNDLLKLTLRDGGGGCN</sequence>
<dbReference type="KEGG" id="msaa:QYS49_32485"/>
<dbReference type="InterPro" id="IPR000626">
    <property type="entry name" value="Ubiquitin-like_dom"/>
</dbReference>
<gene>
    <name evidence="2" type="ORF">QYS49_32485</name>
</gene>
<dbReference type="Pfam" id="PF10790">
    <property type="entry name" value="DUF2604"/>
    <property type="match status" value="1"/>
</dbReference>
<dbReference type="Proteomes" id="UP001230496">
    <property type="component" value="Chromosome"/>
</dbReference>
<dbReference type="SUPFAM" id="SSF54236">
    <property type="entry name" value="Ubiquitin-like"/>
    <property type="match status" value="1"/>
</dbReference>
<reference evidence="2 3" key="1">
    <citation type="submission" date="2023-08" db="EMBL/GenBank/DDBJ databases">
        <title>Comparative genomics and taxonomic characterization of three novel marine species of genus Marivirga.</title>
        <authorList>
            <person name="Muhammad N."/>
            <person name="Kim S.-G."/>
        </authorList>
    </citation>
    <scope>NUCLEOTIDE SEQUENCE [LARGE SCALE GENOMIC DNA]</scope>
    <source>
        <strain evidence="2 3">BDSF4-3</strain>
    </source>
</reference>
<dbReference type="EMBL" id="CP129971">
    <property type="protein sequence ID" value="WMN12114.1"/>
    <property type="molecule type" value="Genomic_DNA"/>
</dbReference>
<proteinExistence type="predicted"/>
<dbReference type="RefSeq" id="WP_308349963.1">
    <property type="nucleotide sequence ID" value="NZ_CP129971.1"/>
</dbReference>
<dbReference type="AlphaFoldDB" id="A0AA51NBU8"/>
<dbReference type="PROSITE" id="PS50053">
    <property type="entry name" value="UBIQUITIN_2"/>
    <property type="match status" value="1"/>
</dbReference>
<dbReference type="InterPro" id="IPR029071">
    <property type="entry name" value="Ubiquitin-like_domsf"/>
</dbReference>
<feature type="domain" description="Ubiquitin-like" evidence="1">
    <location>
        <begin position="7"/>
        <end position="82"/>
    </location>
</feature>
<keyword evidence="3" id="KW-1185">Reference proteome</keyword>
<dbReference type="InterPro" id="IPR019726">
    <property type="entry name" value="DUF2604"/>
</dbReference>
<evidence type="ECO:0000313" key="3">
    <source>
        <dbReference type="Proteomes" id="UP001230496"/>
    </source>
</evidence>
<organism evidence="2 3">
    <name type="scientific">Marivirga salinarum</name>
    <dbReference type="NCBI Taxonomy" id="3059078"/>
    <lineage>
        <taxon>Bacteria</taxon>
        <taxon>Pseudomonadati</taxon>
        <taxon>Bacteroidota</taxon>
        <taxon>Cytophagia</taxon>
        <taxon>Cytophagales</taxon>
        <taxon>Marivirgaceae</taxon>
        <taxon>Marivirga</taxon>
    </lineage>
</organism>
<dbReference type="Gene3D" id="3.10.20.90">
    <property type="entry name" value="Phosphatidylinositol 3-kinase Catalytic Subunit, Chain A, domain 1"/>
    <property type="match status" value="1"/>
</dbReference>
<protein>
    <submittedName>
        <fullName evidence="2">DUF2604 domain-containing protein</fullName>
    </submittedName>
</protein>
<evidence type="ECO:0000313" key="2">
    <source>
        <dbReference type="EMBL" id="WMN12114.1"/>
    </source>
</evidence>
<name>A0AA51NBU8_9BACT</name>